<organism evidence="2 3">
    <name type="scientific">Chryseotalea sanaruensis</name>
    <dbReference type="NCBI Taxonomy" id="2482724"/>
    <lineage>
        <taxon>Bacteria</taxon>
        <taxon>Pseudomonadati</taxon>
        <taxon>Bacteroidota</taxon>
        <taxon>Cytophagia</taxon>
        <taxon>Cytophagales</taxon>
        <taxon>Chryseotaleaceae</taxon>
        <taxon>Chryseotalea</taxon>
    </lineage>
</organism>
<dbReference type="RefSeq" id="WP_127123692.1">
    <property type="nucleotide sequence ID" value="NZ_BHXQ01000006.1"/>
</dbReference>
<dbReference type="EMBL" id="BHXQ01000006">
    <property type="protein sequence ID" value="GCC53044.1"/>
    <property type="molecule type" value="Genomic_DNA"/>
</dbReference>
<proteinExistence type="predicted"/>
<dbReference type="AlphaFoldDB" id="A0A401UDV4"/>
<feature type="chain" id="PRO_5019522890" description="Carboxypeptidase regulatory-like domain-containing protein" evidence="1">
    <location>
        <begin position="20"/>
        <end position="143"/>
    </location>
</feature>
<protein>
    <recommendedName>
        <fullName evidence="4">Carboxypeptidase regulatory-like domain-containing protein</fullName>
    </recommendedName>
</protein>
<evidence type="ECO:0000313" key="3">
    <source>
        <dbReference type="Proteomes" id="UP000288227"/>
    </source>
</evidence>
<comment type="caution">
    <text evidence="2">The sequence shown here is derived from an EMBL/GenBank/DDBJ whole genome shotgun (WGS) entry which is preliminary data.</text>
</comment>
<dbReference type="OrthoDB" id="956632at2"/>
<feature type="signal peptide" evidence="1">
    <location>
        <begin position="1"/>
        <end position="19"/>
    </location>
</feature>
<keyword evidence="1" id="KW-0732">Signal</keyword>
<sequence length="143" mass="16217">MKKLFLLVIVILLSHNVQAQKQGIRGKITWSSGNQMPGPDKKSSTTKGIKRKIFIYEVATLEQVVQEEGFYKNINTKLVKEAKSCRNGRFRIKLPVGTYSVFVQESKGLWANLFDGKGQINAVQINNSTWTELNMNVNYMAAY</sequence>
<name>A0A401UDV4_9BACT</name>
<gene>
    <name evidence="2" type="ORF">SanaruYs_32850</name>
</gene>
<evidence type="ECO:0000256" key="1">
    <source>
        <dbReference type="SAM" id="SignalP"/>
    </source>
</evidence>
<dbReference type="Proteomes" id="UP000288227">
    <property type="component" value="Unassembled WGS sequence"/>
</dbReference>
<evidence type="ECO:0000313" key="2">
    <source>
        <dbReference type="EMBL" id="GCC53044.1"/>
    </source>
</evidence>
<keyword evidence="3" id="KW-1185">Reference proteome</keyword>
<accession>A0A401UDV4</accession>
<evidence type="ECO:0008006" key="4">
    <source>
        <dbReference type="Google" id="ProtNLM"/>
    </source>
</evidence>
<reference evidence="2 3" key="1">
    <citation type="submission" date="2018-11" db="EMBL/GenBank/DDBJ databases">
        <title>Chryseotalea sanarue gen. nov., sp., nov., a member of the family Cytophagaceae, isolated from a brackish lake in Hamamatsu Japan.</title>
        <authorList>
            <person name="Maejima Y."/>
            <person name="Iino T."/>
            <person name="Muraguchi Y."/>
            <person name="Fukuda K."/>
            <person name="Ohkuma M."/>
            <person name="Moriuchi R."/>
            <person name="Dohra H."/>
            <person name="Kimbara K."/>
            <person name="Shintani M."/>
        </authorList>
    </citation>
    <scope>NUCLEOTIDE SEQUENCE [LARGE SCALE GENOMIC DNA]</scope>
    <source>
        <strain evidence="2 3">Ys</strain>
    </source>
</reference>